<dbReference type="RefSeq" id="WP_010439161.1">
    <property type="nucleotide sequence ID" value="NZ_FNJH01000005.1"/>
</dbReference>
<keyword evidence="1" id="KW-0472">Membrane</keyword>
<feature type="transmembrane region" description="Helical" evidence="1">
    <location>
        <begin position="45"/>
        <end position="73"/>
    </location>
</feature>
<dbReference type="Proteomes" id="UP000183042">
    <property type="component" value="Unassembled WGS sequence"/>
</dbReference>
<keyword evidence="1" id="KW-1133">Transmembrane helix</keyword>
<name>A0A1H0TTD5_9PSED</name>
<feature type="transmembrane region" description="Helical" evidence="1">
    <location>
        <begin position="85"/>
        <end position="108"/>
    </location>
</feature>
<feature type="transmembrane region" description="Helical" evidence="1">
    <location>
        <begin position="12"/>
        <end position="39"/>
    </location>
</feature>
<evidence type="ECO:0000313" key="2">
    <source>
        <dbReference type="EMBL" id="SDP57035.1"/>
    </source>
</evidence>
<organism evidence="2 3">
    <name type="scientific">Pseudomonas congelans</name>
    <dbReference type="NCBI Taxonomy" id="200452"/>
    <lineage>
        <taxon>Bacteria</taxon>
        <taxon>Pseudomonadati</taxon>
        <taxon>Pseudomonadota</taxon>
        <taxon>Gammaproteobacteria</taxon>
        <taxon>Pseudomonadales</taxon>
        <taxon>Pseudomonadaceae</taxon>
        <taxon>Pseudomonas</taxon>
    </lineage>
</organism>
<keyword evidence="3" id="KW-1185">Reference proteome</keyword>
<evidence type="ECO:0000256" key="1">
    <source>
        <dbReference type="SAM" id="Phobius"/>
    </source>
</evidence>
<evidence type="ECO:0000313" key="3">
    <source>
        <dbReference type="Proteomes" id="UP000183042"/>
    </source>
</evidence>
<reference evidence="2 3" key="1">
    <citation type="submission" date="2016-10" db="EMBL/GenBank/DDBJ databases">
        <authorList>
            <person name="Varghese N."/>
            <person name="Submissions S."/>
        </authorList>
    </citation>
    <scope>NUCLEOTIDE SEQUENCE [LARGE SCALE GENOMIC DNA]</scope>
    <source>
        <strain evidence="2 3">DSM 14939</strain>
    </source>
</reference>
<protein>
    <submittedName>
        <fullName evidence="2">Uncharacterized protein</fullName>
    </submittedName>
</protein>
<accession>A0A1H0TTD5</accession>
<sequence>MNAVNKESTGHHVLLAIMGLGVWLPIILIALLFCVVRLSTGLGEGILAVAVTLGLLMNTEVVATIIFFIYACWAKPWRFSKKWRISFYIHALVSGMTTLLIITLEIAFS</sequence>
<gene>
    <name evidence="2" type="ORF">SAMN05216596_105203</name>
</gene>
<keyword evidence="1" id="KW-0812">Transmembrane</keyword>
<dbReference type="GeneID" id="65078313"/>
<dbReference type="EMBL" id="FNJH01000005">
    <property type="protein sequence ID" value="SDP57035.1"/>
    <property type="molecule type" value="Genomic_DNA"/>
</dbReference>
<comment type="caution">
    <text evidence="2">The sequence shown here is derived from an EMBL/GenBank/DDBJ whole genome shotgun (WGS) entry which is preliminary data.</text>
</comment>
<proteinExistence type="predicted"/>